<name>Q0V5F4_PHANO</name>
<organism evidence="2 3">
    <name type="scientific">Phaeosphaeria nodorum (strain SN15 / ATCC MYA-4574 / FGSC 10173)</name>
    <name type="common">Glume blotch fungus</name>
    <name type="synonym">Parastagonospora nodorum</name>
    <dbReference type="NCBI Taxonomy" id="321614"/>
    <lineage>
        <taxon>Eukaryota</taxon>
        <taxon>Fungi</taxon>
        <taxon>Dikarya</taxon>
        <taxon>Ascomycota</taxon>
        <taxon>Pezizomycotina</taxon>
        <taxon>Dothideomycetes</taxon>
        <taxon>Pleosporomycetidae</taxon>
        <taxon>Pleosporales</taxon>
        <taxon>Pleosporineae</taxon>
        <taxon>Phaeosphaeriaceae</taxon>
        <taxon>Parastagonospora</taxon>
    </lineage>
</organism>
<keyword evidence="1" id="KW-0472">Membrane</keyword>
<gene>
    <name evidence="2" type="ORF">SNOG_00760</name>
</gene>
<dbReference type="Proteomes" id="UP000001055">
    <property type="component" value="Unassembled WGS sequence"/>
</dbReference>
<accession>Q0V5F4</accession>
<dbReference type="VEuPathDB" id="FungiDB:JI435_007600"/>
<dbReference type="OMA" id="DDTAFAN"/>
<dbReference type="KEGG" id="pno:SNOG_00760"/>
<keyword evidence="1" id="KW-1133">Transmembrane helix</keyword>
<evidence type="ECO:0000313" key="3">
    <source>
        <dbReference type="Proteomes" id="UP000001055"/>
    </source>
</evidence>
<dbReference type="GeneID" id="5968152"/>
<dbReference type="InParanoid" id="Q0V5F4"/>
<dbReference type="EMBL" id="CH445325">
    <property type="protein sequence ID" value="EAT92255.1"/>
    <property type="molecule type" value="Genomic_DNA"/>
</dbReference>
<reference evidence="3" key="1">
    <citation type="journal article" date="2007" name="Plant Cell">
        <title>Dothideomycete-plant interactions illuminated by genome sequencing and EST analysis of the wheat pathogen Stagonospora nodorum.</title>
        <authorList>
            <person name="Hane J.K."/>
            <person name="Lowe R.G."/>
            <person name="Solomon P.S."/>
            <person name="Tan K.C."/>
            <person name="Schoch C.L."/>
            <person name="Spatafora J.W."/>
            <person name="Crous P.W."/>
            <person name="Kodira C."/>
            <person name="Birren B.W."/>
            <person name="Galagan J.E."/>
            <person name="Torriani S.F."/>
            <person name="McDonald B.A."/>
            <person name="Oliver R.P."/>
        </authorList>
    </citation>
    <scope>NUCLEOTIDE SEQUENCE [LARGE SCALE GENOMIC DNA]</scope>
    <source>
        <strain evidence="3">SN15 / ATCC MYA-4574 / FGSC 10173</strain>
    </source>
</reference>
<dbReference type="HOGENOM" id="CLU_1696147_0_0_1"/>
<dbReference type="AlphaFoldDB" id="Q0V5F4"/>
<keyword evidence="1" id="KW-0812">Transmembrane</keyword>
<feature type="transmembrane region" description="Helical" evidence="1">
    <location>
        <begin position="123"/>
        <end position="145"/>
    </location>
</feature>
<proteinExistence type="predicted"/>
<evidence type="ECO:0000313" key="2">
    <source>
        <dbReference type="EMBL" id="EAT92255.1"/>
    </source>
</evidence>
<evidence type="ECO:0000256" key="1">
    <source>
        <dbReference type="SAM" id="Phobius"/>
    </source>
</evidence>
<sequence>MCGGVTVKNTHPSDACFTVVNATPTSIKWTLFPLLTQTRNLTAKDGAYASYNVRYQPLAPYTDDDTLLCPRYAENDPTSAPPSPASIESFDILDSIPWRRSYISLDSNGASLSRRWRTRKAQITALVWVLTLLLTGCAVGGYVWHRAVKHGKSKP</sequence>
<dbReference type="eggNOG" id="ENOG502R88Y">
    <property type="taxonomic scope" value="Eukaryota"/>
</dbReference>
<dbReference type="RefSeq" id="XP_001791436.1">
    <property type="nucleotide sequence ID" value="XM_001791384.1"/>
</dbReference>
<protein>
    <submittedName>
        <fullName evidence="2">Uncharacterized protein</fullName>
    </submittedName>
</protein>